<name>A0A835NAN4_9ROSI</name>
<dbReference type="Proteomes" id="UP000657918">
    <property type="component" value="Unassembled WGS sequence"/>
</dbReference>
<dbReference type="AlphaFoldDB" id="A0A835NAN4"/>
<sequence length="598" mass="67124">MMSPHSKMEEQLKLQQCWEFRRKDDDSDSSSNDSKTSGEPALKKHKLISSFISVDNDGTSDASKLHQIGNCDPRISDQMKSGKPENGRRRSNRNDSVLNGKKKGPHKQVRRKKSKPGTDEQAVFDDLKKYMNFLLEDLKVSRENLLKWMREEMQKLAEEETVSELETREGSFRGEKVQLQLQTNFEENAQVQHQNTFGKNIPVQHQNNIQGYGEVQPHNKFEENVHRQNLINFQENAEVHHQKNFQENIFLQNRNAFTLFKGAQDSNGGCTEELGKSNKSADFSNCFANKSTEFSNCSLALDSQIHYNRAIVPMTTVEKEREQRMALSAKLNSKPGPSDKNVQMQKPKSIVLGVRAQCNGGSSQRSAKGRKTTDSKNHHQAPEHQSDYAQVIGSMTSGGKKKEVRLALSAEPMIPTDSSNQVASSMYLTLPTVLARPLEANHRFDTSSLKSIQPRLAGNQTGTSSERSNLILGSSSHHGYFQEMQPEENNRSFAQLSSRDVSYFNQNSTMPSILGNGLPFPFLQAVNSSFNIPSQVSLENLARESSTPSLNMNGGAFGLPGGSYSFSEQFIASNFLNHSSYRTDGRLMSYQDGYQFPK</sequence>
<organism evidence="2 3">
    <name type="scientific">Salix dunnii</name>
    <dbReference type="NCBI Taxonomy" id="1413687"/>
    <lineage>
        <taxon>Eukaryota</taxon>
        <taxon>Viridiplantae</taxon>
        <taxon>Streptophyta</taxon>
        <taxon>Embryophyta</taxon>
        <taxon>Tracheophyta</taxon>
        <taxon>Spermatophyta</taxon>
        <taxon>Magnoliopsida</taxon>
        <taxon>eudicotyledons</taxon>
        <taxon>Gunneridae</taxon>
        <taxon>Pentapetalae</taxon>
        <taxon>rosids</taxon>
        <taxon>fabids</taxon>
        <taxon>Malpighiales</taxon>
        <taxon>Salicaceae</taxon>
        <taxon>Saliceae</taxon>
        <taxon>Salix</taxon>
    </lineage>
</organism>
<keyword evidence="3" id="KW-1185">Reference proteome</keyword>
<feature type="region of interest" description="Disordered" evidence="1">
    <location>
        <begin position="1"/>
        <end position="120"/>
    </location>
</feature>
<feature type="region of interest" description="Disordered" evidence="1">
    <location>
        <begin position="356"/>
        <end position="390"/>
    </location>
</feature>
<feature type="compositionally biased region" description="Basic and acidic residues" evidence="1">
    <location>
        <begin position="371"/>
        <end position="386"/>
    </location>
</feature>
<feature type="compositionally biased region" description="Basic and acidic residues" evidence="1">
    <location>
        <begin position="74"/>
        <end position="88"/>
    </location>
</feature>
<evidence type="ECO:0000313" key="2">
    <source>
        <dbReference type="EMBL" id="KAF9689332.1"/>
    </source>
</evidence>
<dbReference type="OrthoDB" id="834894at2759"/>
<accession>A0A835NAN4</accession>
<gene>
    <name evidence="2" type="ORF">SADUNF_Sadunf01G0081300</name>
</gene>
<comment type="caution">
    <text evidence="2">The sequence shown here is derived from an EMBL/GenBank/DDBJ whole genome shotgun (WGS) entry which is preliminary data.</text>
</comment>
<proteinExistence type="predicted"/>
<evidence type="ECO:0000313" key="3">
    <source>
        <dbReference type="Proteomes" id="UP000657918"/>
    </source>
</evidence>
<reference evidence="2 3" key="1">
    <citation type="submission" date="2020-10" db="EMBL/GenBank/DDBJ databases">
        <title>Plant Genome Project.</title>
        <authorList>
            <person name="Zhang R.-G."/>
        </authorList>
    </citation>
    <scope>NUCLEOTIDE SEQUENCE [LARGE SCALE GENOMIC DNA]</scope>
    <source>
        <strain evidence="2">FAFU-HL-1</strain>
        <tissue evidence="2">Leaf</tissue>
    </source>
</reference>
<dbReference type="EMBL" id="JADGMS010000001">
    <property type="protein sequence ID" value="KAF9689332.1"/>
    <property type="molecule type" value="Genomic_DNA"/>
</dbReference>
<feature type="compositionally biased region" description="Polar residues" evidence="1">
    <location>
        <begin position="50"/>
        <end position="62"/>
    </location>
</feature>
<evidence type="ECO:0000256" key="1">
    <source>
        <dbReference type="SAM" id="MobiDB-lite"/>
    </source>
</evidence>
<feature type="compositionally biased region" description="Basic and acidic residues" evidence="1">
    <location>
        <begin position="1"/>
        <end position="12"/>
    </location>
</feature>
<feature type="compositionally biased region" description="Basic residues" evidence="1">
    <location>
        <begin position="100"/>
        <end position="115"/>
    </location>
</feature>
<protein>
    <submittedName>
        <fullName evidence="2">Uncharacterized protein</fullName>
    </submittedName>
</protein>